<evidence type="ECO:0000313" key="2">
    <source>
        <dbReference type="Proteomes" id="UP000422108"/>
    </source>
</evidence>
<dbReference type="AlphaFoldDB" id="A0A5K8ACT7"/>
<keyword evidence="2" id="KW-1185">Reference proteome</keyword>
<reference evidence="1 2" key="1">
    <citation type="submission" date="2019-11" db="EMBL/GenBank/DDBJ databases">
        <title>Comparative genomics of hydrocarbon-degrading Desulfosarcina strains.</title>
        <authorList>
            <person name="Watanabe M."/>
            <person name="Kojima H."/>
            <person name="Fukui M."/>
        </authorList>
    </citation>
    <scope>NUCLEOTIDE SEQUENCE [LARGE SCALE GENOMIC DNA]</scope>
    <source>
        <strain evidence="2">oXyS1</strain>
    </source>
</reference>
<organism evidence="1 2">
    <name type="scientific">Desulfosarcina ovata subsp. ovata</name>
    <dbReference type="NCBI Taxonomy" id="2752305"/>
    <lineage>
        <taxon>Bacteria</taxon>
        <taxon>Pseudomonadati</taxon>
        <taxon>Thermodesulfobacteriota</taxon>
        <taxon>Desulfobacteria</taxon>
        <taxon>Desulfobacterales</taxon>
        <taxon>Desulfosarcinaceae</taxon>
        <taxon>Desulfosarcina</taxon>
    </lineage>
</organism>
<proteinExistence type="predicted"/>
<dbReference type="Proteomes" id="UP000422108">
    <property type="component" value="Chromosome"/>
</dbReference>
<gene>
    <name evidence="1" type="ORF">DSCOOX_29940</name>
</gene>
<dbReference type="EMBL" id="AP021879">
    <property type="protein sequence ID" value="BBO89814.1"/>
    <property type="molecule type" value="Genomic_DNA"/>
</dbReference>
<sequence>MIQIEIGIAIEIEKKMGRRHADWMSIDLRSMVIGAMGNRKTRNRIAPFCQPVIPKYIVDFDPDFDFDFDFDFDKPELHAIAWKTH</sequence>
<protein>
    <submittedName>
        <fullName evidence="1">Uncharacterized protein</fullName>
    </submittedName>
</protein>
<accession>A0A5K8ACT7</accession>
<evidence type="ECO:0000313" key="1">
    <source>
        <dbReference type="EMBL" id="BBO89814.1"/>
    </source>
</evidence>
<name>A0A5K8ACT7_9BACT</name>